<reference evidence="3" key="1">
    <citation type="submission" date="2017-02" db="UniProtKB">
        <authorList>
            <consortium name="WormBaseParasite"/>
        </authorList>
    </citation>
    <scope>IDENTIFICATION</scope>
</reference>
<evidence type="ECO:0000313" key="2">
    <source>
        <dbReference type="Proteomes" id="UP000274429"/>
    </source>
</evidence>
<protein>
    <submittedName>
        <fullName evidence="1 3">Uncharacterized protein</fullName>
    </submittedName>
</protein>
<organism evidence="3">
    <name type="scientific">Hydatigena taeniaeformis</name>
    <name type="common">Feline tapeworm</name>
    <name type="synonym">Taenia taeniaeformis</name>
    <dbReference type="NCBI Taxonomy" id="6205"/>
    <lineage>
        <taxon>Eukaryota</taxon>
        <taxon>Metazoa</taxon>
        <taxon>Spiralia</taxon>
        <taxon>Lophotrochozoa</taxon>
        <taxon>Platyhelminthes</taxon>
        <taxon>Cestoda</taxon>
        <taxon>Eucestoda</taxon>
        <taxon>Cyclophyllidea</taxon>
        <taxon>Taeniidae</taxon>
        <taxon>Hydatigera</taxon>
    </lineage>
</organism>
<dbReference type="Proteomes" id="UP000274429">
    <property type="component" value="Unassembled WGS sequence"/>
</dbReference>
<sequence length="97" mass="10215">MCTAPSVKWDAGSSAVPRLTLVPSLEETGSFAKFESIEGSHNDFSFAASGPPAVRLLGYPAPSSPASFRRIGNKWKSNGPPGTLVTSSKWNFVITSA</sequence>
<dbReference type="WBParaSite" id="TTAC_0000542301-mRNA-1">
    <property type="protein sequence ID" value="TTAC_0000542301-mRNA-1"/>
    <property type="gene ID" value="TTAC_0000542301"/>
</dbReference>
<keyword evidence="2" id="KW-1185">Reference proteome</keyword>
<evidence type="ECO:0000313" key="1">
    <source>
        <dbReference type="EMBL" id="VDM26920.1"/>
    </source>
</evidence>
<proteinExistence type="predicted"/>
<evidence type="ECO:0000313" key="3">
    <source>
        <dbReference type="WBParaSite" id="TTAC_0000542301-mRNA-1"/>
    </source>
</evidence>
<dbReference type="EMBL" id="UYWX01007383">
    <property type="protein sequence ID" value="VDM26920.1"/>
    <property type="molecule type" value="Genomic_DNA"/>
</dbReference>
<name>A0A0R3WXD3_HYDTA</name>
<dbReference type="OrthoDB" id="6257752at2759"/>
<reference evidence="1 2" key="2">
    <citation type="submission" date="2018-11" db="EMBL/GenBank/DDBJ databases">
        <authorList>
            <consortium name="Pathogen Informatics"/>
        </authorList>
    </citation>
    <scope>NUCLEOTIDE SEQUENCE [LARGE SCALE GENOMIC DNA]</scope>
</reference>
<dbReference type="AlphaFoldDB" id="A0A0R3WXD3"/>
<accession>A0A0R3WXD3</accession>
<gene>
    <name evidence="1" type="ORF">TTAC_LOCUS5408</name>
</gene>